<dbReference type="SUPFAM" id="SSF101386">
    <property type="entry name" value="all-alpha NTP pyrophosphatases"/>
    <property type="match status" value="1"/>
</dbReference>
<name>A0A1Y4LGF9_9FIRM</name>
<reference evidence="2" key="1">
    <citation type="submission" date="2017-04" db="EMBL/GenBank/DDBJ databases">
        <title>Function of individual gut microbiota members based on whole genome sequencing of pure cultures obtained from chicken caecum.</title>
        <authorList>
            <person name="Medvecky M."/>
            <person name="Cejkova D."/>
            <person name="Polansky O."/>
            <person name="Karasova D."/>
            <person name="Kubasova T."/>
            <person name="Cizek A."/>
            <person name="Rychlik I."/>
        </authorList>
    </citation>
    <scope>NUCLEOTIDE SEQUENCE [LARGE SCALE GENOMIC DNA]</scope>
    <source>
        <strain evidence="2">An180</strain>
    </source>
</reference>
<evidence type="ECO:0000313" key="2">
    <source>
        <dbReference type="Proteomes" id="UP000195897"/>
    </source>
</evidence>
<accession>A0A1Y4LGF9</accession>
<dbReference type="EMBL" id="NFKK01000002">
    <property type="protein sequence ID" value="OUP53951.1"/>
    <property type="molecule type" value="Genomic_DNA"/>
</dbReference>
<protein>
    <recommendedName>
        <fullName evidence="3">NTP pyrophosphohydrolase MazG putative catalytic core domain-containing protein</fullName>
    </recommendedName>
</protein>
<gene>
    <name evidence="1" type="ORF">B5F17_01710</name>
</gene>
<dbReference type="RefSeq" id="WP_087370140.1">
    <property type="nucleotide sequence ID" value="NZ_NFKK01000002.1"/>
</dbReference>
<organism evidence="1 2">
    <name type="scientific">Butyricicoccus pullicaecorum</name>
    <dbReference type="NCBI Taxonomy" id="501571"/>
    <lineage>
        <taxon>Bacteria</taxon>
        <taxon>Bacillati</taxon>
        <taxon>Bacillota</taxon>
        <taxon>Clostridia</taxon>
        <taxon>Eubacteriales</taxon>
        <taxon>Butyricicoccaceae</taxon>
        <taxon>Butyricicoccus</taxon>
    </lineage>
</organism>
<evidence type="ECO:0008006" key="3">
    <source>
        <dbReference type="Google" id="ProtNLM"/>
    </source>
</evidence>
<comment type="caution">
    <text evidence="1">The sequence shown here is derived from an EMBL/GenBank/DDBJ whole genome shotgun (WGS) entry which is preliminary data.</text>
</comment>
<sequence>MSQEAYQNSHYDRLCAAAKHFGLDAQKQKTKEEMDELAELLGDYSVPDRALRAARIEELADVYNMLDQLCILWDCEDEVRDTAERKMERTMERIASGYYEGKANG</sequence>
<dbReference type="AlphaFoldDB" id="A0A1Y4LGF9"/>
<dbReference type="Proteomes" id="UP000195897">
    <property type="component" value="Unassembled WGS sequence"/>
</dbReference>
<proteinExistence type="predicted"/>
<evidence type="ECO:0000313" key="1">
    <source>
        <dbReference type="EMBL" id="OUP53951.1"/>
    </source>
</evidence>